<dbReference type="Proteomes" id="UP000253436">
    <property type="component" value="Unassembled WGS sequence"/>
</dbReference>
<sequence>MFDLNCMKSLYNQHQKTLFMKNITLTSLFFLVAFSSLLAQQEKGITGYNNWLDSWTDFQPNKANYDEPNQILSGNITEDITLSKRNTYLLLGDVFVTDSTTLTIEPGTVILGDSKSKGALIITNGSQIIAEGTATDPIVFTSNKTDKKPGDWGGLFLLGDAPTNVFGNVTALNYGFRPTETNHISYGGEHLEANSGSLNYVRIEYAGKKTKDFGNFSGLTLAGVGNQTAIKNVMVSYSDGHAYNVLGGEIALSKVVSYRARKNDFNFNFGTQSRIENSIAIRSPYISSADGSRCMAIKSYDNKENSDSTKKETFVDASNLTLINVSNDLKTDMQMSLVQEAIFIGADATFHINKSVISGFQPAVILDDKIQINNENLIKIRFTRSYFNNCKGNIFRKGYTNNDDLESWYGSRAFDNVYSKGPDEETFIDSDHSKYPDFRLRINKIIASNDLFDDEDK</sequence>
<comment type="caution">
    <text evidence="1">The sequence shown here is derived from an EMBL/GenBank/DDBJ whole genome shotgun (WGS) entry which is preliminary data.</text>
</comment>
<evidence type="ECO:0008006" key="3">
    <source>
        <dbReference type="Google" id="ProtNLM"/>
    </source>
</evidence>
<protein>
    <recommendedName>
        <fullName evidence="3">T9SS C-terminal target domain-containing protein</fullName>
    </recommendedName>
</protein>
<proteinExistence type="predicted"/>
<accession>A0A368ZC76</accession>
<dbReference type="PANTHER" id="PTHR41339:SF1">
    <property type="entry name" value="SECRETED PROTEIN"/>
    <property type="match status" value="1"/>
</dbReference>
<evidence type="ECO:0000313" key="2">
    <source>
        <dbReference type="Proteomes" id="UP000253436"/>
    </source>
</evidence>
<evidence type="ECO:0000313" key="1">
    <source>
        <dbReference type="EMBL" id="RCW90636.1"/>
    </source>
</evidence>
<dbReference type="EMBL" id="QPJO01000004">
    <property type="protein sequence ID" value="RCW90636.1"/>
    <property type="molecule type" value="Genomic_DNA"/>
</dbReference>
<keyword evidence="2" id="KW-1185">Reference proteome</keyword>
<reference evidence="1 2" key="1">
    <citation type="submission" date="2018-07" db="EMBL/GenBank/DDBJ databases">
        <title>Genomic Encyclopedia of Type Strains, Phase III (KMG-III): the genomes of soil and plant-associated and newly described type strains.</title>
        <authorList>
            <person name="Whitman W."/>
        </authorList>
    </citation>
    <scope>NUCLEOTIDE SEQUENCE [LARGE SCALE GENOMIC DNA]</scope>
    <source>
        <strain evidence="1 2">CECT 7958</strain>
    </source>
</reference>
<gene>
    <name evidence="1" type="ORF">DFQ08_10435</name>
</gene>
<name>A0A368ZC76_9FLAO</name>
<dbReference type="PANTHER" id="PTHR41339">
    <property type="entry name" value="LIPL48"/>
    <property type="match status" value="1"/>
</dbReference>
<dbReference type="AlphaFoldDB" id="A0A368ZC76"/>
<organism evidence="1 2">
    <name type="scientific">Winogradskyella arenosi</name>
    <dbReference type="NCBI Taxonomy" id="533325"/>
    <lineage>
        <taxon>Bacteria</taxon>
        <taxon>Pseudomonadati</taxon>
        <taxon>Bacteroidota</taxon>
        <taxon>Flavobacteriia</taxon>
        <taxon>Flavobacteriales</taxon>
        <taxon>Flavobacteriaceae</taxon>
        <taxon>Winogradskyella</taxon>
    </lineage>
</organism>